<accession>A0ABM6M1V4</accession>
<dbReference type="EMBL" id="CP022132">
    <property type="protein sequence ID" value="ASG68806.1"/>
    <property type="molecule type" value="Genomic_DNA"/>
</dbReference>
<dbReference type="Gene3D" id="3.20.20.80">
    <property type="entry name" value="Glycosidases"/>
    <property type="match status" value="1"/>
</dbReference>
<name>A0ABM6M1V4_9GAMM</name>
<dbReference type="RefSeq" id="WP_088773269.1">
    <property type="nucleotide sequence ID" value="NZ_AP023082.1"/>
</dbReference>
<evidence type="ECO:0000313" key="2">
    <source>
        <dbReference type="EMBL" id="ASG68806.1"/>
    </source>
</evidence>
<feature type="domain" description="GH18" evidence="1">
    <location>
        <begin position="1"/>
        <end position="159"/>
    </location>
</feature>
<dbReference type="InterPro" id="IPR017853">
    <property type="entry name" value="GH"/>
</dbReference>
<organism evidence="2 3">
    <name type="scientific">Francisella halioticida</name>
    <dbReference type="NCBI Taxonomy" id="549298"/>
    <lineage>
        <taxon>Bacteria</taxon>
        <taxon>Pseudomonadati</taxon>
        <taxon>Pseudomonadota</taxon>
        <taxon>Gammaproteobacteria</taxon>
        <taxon>Thiotrichales</taxon>
        <taxon>Francisellaceae</taxon>
        <taxon>Francisella</taxon>
    </lineage>
</organism>
<gene>
    <name evidence="2" type="ORF">CDV26_10815</name>
</gene>
<dbReference type="Proteomes" id="UP000249910">
    <property type="component" value="Chromosome"/>
</dbReference>
<keyword evidence="3" id="KW-1185">Reference proteome</keyword>
<sequence length="159" mass="17994">MSDKQINELAENIVAFLDKYNIDGIVYSFKKYTSPNFIDKLSTKLKKINPNIIISIAPSVKDYKLVTTGRSNDYDKTIQDGNIDYIMLLEFNTYPEYDPNFIFDSYEKIIKNTKIPLKTKIYIVEPTTAVAGGVDTIYPSQGDATTSLTTQQAVKLMLP</sequence>
<protein>
    <recommendedName>
        <fullName evidence="1">GH18 domain-containing protein</fullName>
    </recommendedName>
</protein>
<proteinExistence type="predicted"/>
<dbReference type="PROSITE" id="PS51910">
    <property type="entry name" value="GH18_2"/>
    <property type="match status" value="1"/>
</dbReference>
<evidence type="ECO:0000313" key="3">
    <source>
        <dbReference type="Proteomes" id="UP000249910"/>
    </source>
</evidence>
<dbReference type="InterPro" id="IPR001223">
    <property type="entry name" value="Glyco_hydro18_cat"/>
</dbReference>
<evidence type="ECO:0000259" key="1">
    <source>
        <dbReference type="PROSITE" id="PS51910"/>
    </source>
</evidence>
<dbReference type="SUPFAM" id="SSF51445">
    <property type="entry name" value="(Trans)glycosidases"/>
    <property type="match status" value="1"/>
</dbReference>
<reference evidence="2 3" key="1">
    <citation type="submission" date="2017-06" db="EMBL/GenBank/DDBJ databases">
        <title>Complete genome of Francisella halioticida.</title>
        <authorList>
            <person name="Sjodin A."/>
        </authorList>
    </citation>
    <scope>NUCLEOTIDE SEQUENCE [LARGE SCALE GENOMIC DNA]</scope>
    <source>
        <strain evidence="2 3">DSM 23729</strain>
    </source>
</reference>